<gene>
    <name evidence="2" type="primary">Acey_s0332.g2760</name>
    <name evidence="2" type="ORF">Y032_0332g2760</name>
</gene>
<keyword evidence="3" id="KW-1185">Reference proteome</keyword>
<name>A0A016RZ17_9BILA</name>
<dbReference type="AlphaFoldDB" id="A0A016RZ17"/>
<reference evidence="3" key="1">
    <citation type="journal article" date="2015" name="Nat. Genet.">
        <title>The genome and transcriptome of the zoonotic hookworm Ancylostoma ceylanicum identify infection-specific gene families.</title>
        <authorList>
            <person name="Schwarz E.M."/>
            <person name="Hu Y."/>
            <person name="Antoshechkin I."/>
            <person name="Miller M.M."/>
            <person name="Sternberg P.W."/>
            <person name="Aroian R.V."/>
        </authorList>
    </citation>
    <scope>NUCLEOTIDE SEQUENCE</scope>
    <source>
        <strain evidence="3">HY135</strain>
    </source>
</reference>
<evidence type="ECO:0000313" key="2">
    <source>
        <dbReference type="EMBL" id="EYB83615.1"/>
    </source>
</evidence>
<feature type="region of interest" description="Disordered" evidence="1">
    <location>
        <begin position="65"/>
        <end position="116"/>
    </location>
</feature>
<evidence type="ECO:0000313" key="3">
    <source>
        <dbReference type="Proteomes" id="UP000024635"/>
    </source>
</evidence>
<dbReference type="Proteomes" id="UP000024635">
    <property type="component" value="Unassembled WGS sequence"/>
</dbReference>
<protein>
    <submittedName>
        <fullName evidence="2">Uncharacterized protein</fullName>
    </submittedName>
</protein>
<accession>A0A016RZ17</accession>
<dbReference type="EMBL" id="JARK01001668">
    <property type="protein sequence ID" value="EYB83615.1"/>
    <property type="molecule type" value="Genomic_DNA"/>
</dbReference>
<sequence>MFQLSFLQGKELFIETRLPKLLKTTPYIHLSLRTEYPRIIETLSINECCHKTITITANYKERKPDRGHVYSAHNYPTDATMQPPHFANNLTSDATTQSDDDSSKQNELAASIQDDQ</sequence>
<proteinExistence type="predicted"/>
<evidence type="ECO:0000256" key="1">
    <source>
        <dbReference type="SAM" id="MobiDB-lite"/>
    </source>
</evidence>
<comment type="caution">
    <text evidence="2">The sequence shown here is derived from an EMBL/GenBank/DDBJ whole genome shotgun (WGS) entry which is preliminary data.</text>
</comment>
<organism evidence="2 3">
    <name type="scientific">Ancylostoma ceylanicum</name>
    <dbReference type="NCBI Taxonomy" id="53326"/>
    <lineage>
        <taxon>Eukaryota</taxon>
        <taxon>Metazoa</taxon>
        <taxon>Ecdysozoa</taxon>
        <taxon>Nematoda</taxon>
        <taxon>Chromadorea</taxon>
        <taxon>Rhabditida</taxon>
        <taxon>Rhabditina</taxon>
        <taxon>Rhabditomorpha</taxon>
        <taxon>Strongyloidea</taxon>
        <taxon>Ancylostomatidae</taxon>
        <taxon>Ancylostomatinae</taxon>
        <taxon>Ancylostoma</taxon>
    </lineage>
</organism>